<keyword evidence="6 10" id="KW-0560">Oxidoreductase</keyword>
<evidence type="ECO:0000313" key="15">
    <source>
        <dbReference type="Proteomes" id="UP001597124"/>
    </source>
</evidence>
<protein>
    <recommendedName>
        <fullName evidence="8">Acyl-[acyl-carrier-protein] dehydrogenase MbtN</fullName>
    </recommendedName>
    <alternativeName>
        <fullName evidence="9">Mycobactin synthase protein N</fullName>
    </alternativeName>
</protein>
<dbReference type="PROSITE" id="PS00072">
    <property type="entry name" value="ACYL_COA_DH_1"/>
    <property type="match status" value="1"/>
</dbReference>
<comment type="caution">
    <text evidence="14">The sequence shown here is derived from an EMBL/GenBank/DDBJ whole genome shotgun (WGS) entry which is preliminary data.</text>
</comment>
<evidence type="ECO:0000259" key="12">
    <source>
        <dbReference type="Pfam" id="PF02770"/>
    </source>
</evidence>
<dbReference type="PANTHER" id="PTHR48083">
    <property type="entry name" value="MEDIUM-CHAIN SPECIFIC ACYL-COA DEHYDROGENASE, MITOCHONDRIAL-RELATED"/>
    <property type="match status" value="1"/>
</dbReference>
<proteinExistence type="inferred from homology"/>
<feature type="domain" description="Acyl-CoA dehydrogenase/oxidase N-terminal" evidence="13">
    <location>
        <begin position="12"/>
        <end position="124"/>
    </location>
</feature>
<dbReference type="InterPro" id="IPR009100">
    <property type="entry name" value="AcylCoA_DH/oxidase_NM_dom_sf"/>
</dbReference>
<keyword evidence="5 10" id="KW-0274">FAD</keyword>
<evidence type="ECO:0000259" key="11">
    <source>
        <dbReference type="Pfam" id="PF00441"/>
    </source>
</evidence>
<keyword evidence="15" id="KW-1185">Reference proteome</keyword>
<dbReference type="InterPro" id="IPR036250">
    <property type="entry name" value="AcylCo_DH-like_C"/>
</dbReference>
<dbReference type="SUPFAM" id="SSF56645">
    <property type="entry name" value="Acyl-CoA dehydrogenase NM domain-like"/>
    <property type="match status" value="1"/>
</dbReference>
<evidence type="ECO:0000256" key="9">
    <source>
        <dbReference type="ARBA" id="ARBA00042660"/>
    </source>
</evidence>
<feature type="domain" description="Acyl-CoA dehydrogenase/oxidase C-terminal" evidence="11">
    <location>
        <begin position="236"/>
        <end position="384"/>
    </location>
</feature>
<evidence type="ECO:0000256" key="3">
    <source>
        <dbReference type="ARBA" id="ARBA00009347"/>
    </source>
</evidence>
<dbReference type="InterPro" id="IPR006089">
    <property type="entry name" value="Acyl-CoA_DH_CS"/>
</dbReference>
<dbReference type="InterPro" id="IPR006091">
    <property type="entry name" value="Acyl-CoA_Oxase/DH_mid-dom"/>
</dbReference>
<dbReference type="GO" id="GO:0016491">
    <property type="term" value="F:oxidoreductase activity"/>
    <property type="evidence" value="ECO:0007669"/>
    <property type="project" value="UniProtKB-KW"/>
</dbReference>
<dbReference type="InterPro" id="IPR050741">
    <property type="entry name" value="Acyl-CoA_dehydrogenase"/>
</dbReference>
<dbReference type="Gene3D" id="2.40.110.10">
    <property type="entry name" value="Butyryl-CoA Dehydrogenase, subunit A, domain 2"/>
    <property type="match status" value="1"/>
</dbReference>
<evidence type="ECO:0000259" key="13">
    <source>
        <dbReference type="Pfam" id="PF02771"/>
    </source>
</evidence>
<comment type="pathway">
    <text evidence="2">Siderophore biosynthesis; mycobactin biosynthesis.</text>
</comment>
<accession>A0ABW3C1M7</accession>
<dbReference type="InterPro" id="IPR037069">
    <property type="entry name" value="AcylCoA_DH/ox_N_sf"/>
</dbReference>
<dbReference type="Gene3D" id="1.20.140.10">
    <property type="entry name" value="Butyryl-CoA Dehydrogenase, subunit A, domain 3"/>
    <property type="match status" value="1"/>
</dbReference>
<evidence type="ECO:0000256" key="5">
    <source>
        <dbReference type="ARBA" id="ARBA00022827"/>
    </source>
</evidence>
<evidence type="ECO:0000256" key="6">
    <source>
        <dbReference type="ARBA" id="ARBA00023002"/>
    </source>
</evidence>
<dbReference type="SUPFAM" id="SSF47203">
    <property type="entry name" value="Acyl-CoA dehydrogenase C-terminal domain-like"/>
    <property type="match status" value="1"/>
</dbReference>
<dbReference type="Pfam" id="PF00441">
    <property type="entry name" value="Acyl-CoA_dh_1"/>
    <property type="match status" value="1"/>
</dbReference>
<dbReference type="PANTHER" id="PTHR48083:SF20">
    <property type="entry name" value="LONG-CHAIN SPECIFIC ACYL-COA DEHYDROGENASE, MITOCHONDRIAL"/>
    <property type="match status" value="1"/>
</dbReference>
<name>A0ABW3C1M7_SPHXN</name>
<evidence type="ECO:0000256" key="8">
    <source>
        <dbReference type="ARBA" id="ARBA00040394"/>
    </source>
</evidence>
<dbReference type="Proteomes" id="UP001597124">
    <property type="component" value="Unassembled WGS sequence"/>
</dbReference>
<organism evidence="14 15">
    <name type="scientific">Sphingosinicella xenopeptidilytica</name>
    <dbReference type="NCBI Taxonomy" id="364098"/>
    <lineage>
        <taxon>Bacteria</taxon>
        <taxon>Pseudomonadati</taxon>
        <taxon>Pseudomonadota</taxon>
        <taxon>Alphaproteobacteria</taxon>
        <taxon>Sphingomonadales</taxon>
        <taxon>Sphingosinicellaceae</taxon>
        <taxon>Sphingosinicella</taxon>
    </lineage>
</organism>
<dbReference type="EMBL" id="JBHTIK010000002">
    <property type="protein sequence ID" value="MFD0847794.1"/>
    <property type="molecule type" value="Genomic_DNA"/>
</dbReference>
<gene>
    <name evidence="14" type="ORF">ACFQ00_05600</name>
</gene>
<dbReference type="RefSeq" id="WP_381487408.1">
    <property type="nucleotide sequence ID" value="NZ_JBHTIK010000002.1"/>
</dbReference>
<comment type="similarity">
    <text evidence="3 10">Belongs to the acyl-CoA dehydrogenase family.</text>
</comment>
<dbReference type="InterPro" id="IPR046373">
    <property type="entry name" value="Acyl-CoA_Oxase/DH_mid-dom_sf"/>
</dbReference>
<evidence type="ECO:0000256" key="7">
    <source>
        <dbReference type="ARBA" id="ARBA00037085"/>
    </source>
</evidence>
<evidence type="ECO:0000313" key="14">
    <source>
        <dbReference type="EMBL" id="MFD0847794.1"/>
    </source>
</evidence>
<evidence type="ECO:0000256" key="10">
    <source>
        <dbReference type="RuleBase" id="RU362125"/>
    </source>
</evidence>
<keyword evidence="4 10" id="KW-0285">Flavoprotein</keyword>
<evidence type="ECO:0000256" key="1">
    <source>
        <dbReference type="ARBA" id="ARBA00001974"/>
    </source>
</evidence>
<dbReference type="InterPro" id="IPR013786">
    <property type="entry name" value="AcylCoA_DH/ox_N"/>
</dbReference>
<reference evidence="15" key="1">
    <citation type="journal article" date="2019" name="Int. J. Syst. Evol. Microbiol.">
        <title>The Global Catalogue of Microorganisms (GCM) 10K type strain sequencing project: providing services to taxonomists for standard genome sequencing and annotation.</title>
        <authorList>
            <consortium name="The Broad Institute Genomics Platform"/>
            <consortium name="The Broad Institute Genome Sequencing Center for Infectious Disease"/>
            <person name="Wu L."/>
            <person name="Ma J."/>
        </authorList>
    </citation>
    <scope>NUCLEOTIDE SEQUENCE [LARGE SCALE GENOMIC DNA]</scope>
    <source>
        <strain evidence="15">CCUG 52537</strain>
    </source>
</reference>
<comment type="function">
    <text evidence="7">Catalyzes the dehydrogenation at the alpha-beta position of ACP-bound acyl chains. This results in the introduction of a double bond in the lipidic chain, which is further transferred to the epsilon-amino group of lysine residue in the mycobactin core by MbtK.</text>
</comment>
<comment type="cofactor">
    <cofactor evidence="1 10">
        <name>FAD</name>
        <dbReference type="ChEBI" id="CHEBI:57692"/>
    </cofactor>
</comment>
<feature type="domain" description="Acyl-CoA oxidase/dehydrogenase middle" evidence="12">
    <location>
        <begin position="128"/>
        <end position="221"/>
    </location>
</feature>
<evidence type="ECO:0000256" key="2">
    <source>
        <dbReference type="ARBA" id="ARBA00005102"/>
    </source>
</evidence>
<sequence length="384" mass="41597">MDITRRPAPWITEELEMFRASVRGLIRRHFTPELEAWLERGIVDREAWRIAGEAGLLCVSMPAEYGGGGGTFAHDCVIVEELEYAGFGIGFSVALHNAIVAPYIRDFGSEAQKARWLPAMARGEIVGAVAMTEPGAGSDLQAISTRAVREGDTFRIDGQKTFISNGQLADLVLTVCTTEPGAGAKGLSLIGVEADAPGFARGRKLDKIGLHMSDTSELFYDGAVVPADNLLGGSEGRGFAMLMHELPQERLVIAVGAVAAMERALALTLDYVRQRKAFGKTVADFQNSQFVLAECRTEIAAARAFVDDCIRLHLEGALDAATASMAKLWCTERQGIVIDRCLQMFGGNGFMADYPIGRMFVDARVQRIYGGTSEIMKLLIARSL</sequence>
<dbReference type="Gene3D" id="1.10.540.10">
    <property type="entry name" value="Acyl-CoA dehydrogenase/oxidase, N-terminal domain"/>
    <property type="match status" value="1"/>
</dbReference>
<evidence type="ECO:0000256" key="4">
    <source>
        <dbReference type="ARBA" id="ARBA00022630"/>
    </source>
</evidence>
<dbReference type="Pfam" id="PF02771">
    <property type="entry name" value="Acyl-CoA_dh_N"/>
    <property type="match status" value="1"/>
</dbReference>
<dbReference type="PROSITE" id="PS00073">
    <property type="entry name" value="ACYL_COA_DH_2"/>
    <property type="match status" value="1"/>
</dbReference>
<dbReference type="InterPro" id="IPR009075">
    <property type="entry name" value="AcylCo_DH/oxidase_C"/>
</dbReference>
<dbReference type="Pfam" id="PF02770">
    <property type="entry name" value="Acyl-CoA_dh_M"/>
    <property type="match status" value="1"/>
</dbReference>